<evidence type="ECO:0000259" key="3">
    <source>
        <dbReference type="Pfam" id="PF07859"/>
    </source>
</evidence>
<dbReference type="SUPFAM" id="SSF53474">
    <property type="entry name" value="alpha/beta-Hydrolases"/>
    <property type="match status" value="1"/>
</dbReference>
<keyword evidence="5" id="KW-1185">Reference proteome</keyword>
<dbReference type="InterPro" id="IPR013094">
    <property type="entry name" value="AB_hydrolase_3"/>
</dbReference>
<proteinExistence type="predicted"/>
<dbReference type="GO" id="GO:0016787">
    <property type="term" value="F:hydrolase activity"/>
    <property type="evidence" value="ECO:0007669"/>
    <property type="project" value="UniProtKB-KW"/>
</dbReference>
<reference evidence="4 5" key="1">
    <citation type="submission" date="2019-02" db="EMBL/GenBank/DDBJ databases">
        <title>Aquabacterium sp. strain KMB7.</title>
        <authorList>
            <person name="Chen W.-M."/>
        </authorList>
    </citation>
    <scope>NUCLEOTIDE SEQUENCE [LARGE SCALE GENOMIC DNA]</scope>
    <source>
        <strain evidence="4 5">KMB7</strain>
    </source>
</reference>
<dbReference type="PANTHER" id="PTHR48081:SF9">
    <property type="entry name" value="CARBOXYLESTERASE"/>
    <property type="match status" value="1"/>
</dbReference>
<dbReference type="PANTHER" id="PTHR48081">
    <property type="entry name" value="AB HYDROLASE SUPERFAMILY PROTEIN C4A8.06C"/>
    <property type="match status" value="1"/>
</dbReference>
<dbReference type="Gene3D" id="3.40.50.1820">
    <property type="entry name" value="alpha/beta hydrolase"/>
    <property type="match status" value="1"/>
</dbReference>
<protein>
    <submittedName>
        <fullName evidence="4">Alpha/beta hydrolase</fullName>
    </submittedName>
</protein>
<comment type="caution">
    <text evidence="4">The sequence shown here is derived from an EMBL/GenBank/DDBJ whole genome shotgun (WGS) entry which is preliminary data.</text>
</comment>
<organism evidence="4 5">
    <name type="scientific">Aquabacterium lacunae</name>
    <dbReference type="NCBI Taxonomy" id="2528630"/>
    <lineage>
        <taxon>Bacteria</taxon>
        <taxon>Pseudomonadati</taxon>
        <taxon>Pseudomonadota</taxon>
        <taxon>Betaproteobacteria</taxon>
        <taxon>Burkholderiales</taxon>
        <taxon>Aquabacterium</taxon>
    </lineage>
</organism>
<gene>
    <name evidence="4" type="ORF">EYS42_08270</name>
</gene>
<feature type="region of interest" description="Disordered" evidence="2">
    <location>
        <begin position="325"/>
        <end position="344"/>
    </location>
</feature>
<dbReference type="InterPro" id="IPR029058">
    <property type="entry name" value="AB_hydrolase_fold"/>
</dbReference>
<evidence type="ECO:0000256" key="1">
    <source>
        <dbReference type="ARBA" id="ARBA00022801"/>
    </source>
</evidence>
<name>A0A4Q9H0I4_9BURK</name>
<evidence type="ECO:0000313" key="5">
    <source>
        <dbReference type="Proteomes" id="UP000292120"/>
    </source>
</evidence>
<evidence type="ECO:0000313" key="4">
    <source>
        <dbReference type="EMBL" id="TBO31233.1"/>
    </source>
</evidence>
<accession>A0A4Q9H0I4</accession>
<dbReference type="AlphaFoldDB" id="A0A4Q9H0I4"/>
<feature type="domain" description="Alpha/beta hydrolase fold-3" evidence="3">
    <location>
        <begin position="103"/>
        <end position="194"/>
    </location>
</feature>
<dbReference type="OrthoDB" id="9771666at2"/>
<dbReference type="Proteomes" id="UP000292120">
    <property type="component" value="Unassembled WGS sequence"/>
</dbReference>
<dbReference type="Pfam" id="PF07859">
    <property type="entry name" value="Abhydrolase_3"/>
    <property type="match status" value="1"/>
</dbReference>
<keyword evidence="1 4" id="KW-0378">Hydrolase</keyword>
<dbReference type="InterPro" id="IPR050300">
    <property type="entry name" value="GDXG_lipolytic_enzyme"/>
</dbReference>
<dbReference type="EMBL" id="SIXI01000003">
    <property type="protein sequence ID" value="TBO31233.1"/>
    <property type="molecule type" value="Genomic_DNA"/>
</dbReference>
<sequence length="344" mass="37505">MFRKCVVCIRCPGSCVQHRMRTDHAPVAGLGGLALNLLRLGCRARRQGGASALAELSRHTLAAQGRLGTCWSEQAYGPLARHRADVYMPPPTCPRPARGWPVVVFFHGGSWQSGSRHEHAFVGWSLAAQGAVVVVADYRLHPEVTYPGFLEDSALAVVWARRQLPHWDADPNRFHLMGHSAGAYNAAMLALDARWLEAQGGTPAWLAGWIGLAGPYNFWPVTVPELKPVFAGADIGADCQPVAHVHREAPPSWLLTAPHDRWVSPDLNSRALHRRLIAAGAHSDWLTMPRTGHISLLACLAPPLQGWAPVMPRVWQALQAQGWPNAQTSTVNSGSQPSVSPLWE</sequence>
<evidence type="ECO:0000256" key="2">
    <source>
        <dbReference type="SAM" id="MobiDB-lite"/>
    </source>
</evidence>